<dbReference type="Gene3D" id="3.90.190.20">
    <property type="entry name" value="Mur ligase, C-terminal domain"/>
    <property type="match status" value="1"/>
</dbReference>
<evidence type="ECO:0000313" key="15">
    <source>
        <dbReference type="Proteomes" id="UP000613208"/>
    </source>
</evidence>
<dbReference type="InterPro" id="IPR018109">
    <property type="entry name" value="Folylpolyglutamate_synth_CS"/>
</dbReference>
<dbReference type="GO" id="GO:0004326">
    <property type="term" value="F:tetrahydrofolylpolyglutamate synthase activity"/>
    <property type="evidence" value="ECO:0007669"/>
    <property type="project" value="UniProtKB-EC"/>
</dbReference>
<evidence type="ECO:0000256" key="8">
    <source>
        <dbReference type="ARBA" id="ARBA00022842"/>
    </source>
</evidence>
<sequence>MTYDEAMNFIQNTNKFGTVLGLDSIRELLRRLGNPQEQLRIVHIAGTNGKGSILAFLASVFRESGYRAGRYVSPASFSYEERFRINEENISKEDLCYYVEQVKKEADGMVKDGMDHPTMFEIETALSFLYFRDKKVDAVLLETGMGGRLDATNIVSRPVCTVIASIGYDHMQYLGNTITEIAGEKAGIIKEGCPVVSYDNDQEANEVIKAAAEAKHCRLDFVNTAGIRILSQSLKGQSFSYRSSHGRWYEKIEIPLLGTHQIYNAATALEVLEIIKNYYCISEFQTEEGFRNTVWRGRLELLSEDPEIFCDGAHNPDGARCLAEFLRNNFTNKRIIYIMGVLADKEYEQMLEETAGIADCIYTVAPDNPRALSSRKLGEAAEKYCETVYIRKRLASCLEEVKEKAGKDDVIVIFGTLSFQKELQGKEMWNDTRK</sequence>
<dbReference type="GO" id="GO:0008841">
    <property type="term" value="F:dihydrofolate synthase activity"/>
    <property type="evidence" value="ECO:0007669"/>
    <property type="project" value="TreeGrafter"/>
</dbReference>
<keyword evidence="6 11" id="KW-0547">Nucleotide-binding</keyword>
<dbReference type="GO" id="GO:0005524">
    <property type="term" value="F:ATP binding"/>
    <property type="evidence" value="ECO:0007669"/>
    <property type="project" value="UniProtKB-KW"/>
</dbReference>
<evidence type="ECO:0000256" key="9">
    <source>
        <dbReference type="ARBA" id="ARBA00030592"/>
    </source>
</evidence>
<evidence type="ECO:0000259" key="12">
    <source>
        <dbReference type="Pfam" id="PF02875"/>
    </source>
</evidence>
<organism evidence="14 15">
    <name type="scientific">Anaerostipes butyraticus</name>
    <dbReference type="NCBI Taxonomy" id="645466"/>
    <lineage>
        <taxon>Bacteria</taxon>
        <taxon>Bacillati</taxon>
        <taxon>Bacillota</taxon>
        <taxon>Clostridia</taxon>
        <taxon>Lachnospirales</taxon>
        <taxon>Lachnospiraceae</taxon>
        <taxon>Anaerostipes</taxon>
    </lineage>
</organism>
<comment type="similarity">
    <text evidence="2 11">Belongs to the folylpolyglutamate synthase family.</text>
</comment>
<dbReference type="NCBIfam" id="TIGR01499">
    <property type="entry name" value="folC"/>
    <property type="match status" value="1"/>
</dbReference>
<dbReference type="InterPro" id="IPR036615">
    <property type="entry name" value="Mur_ligase_C_dom_sf"/>
</dbReference>
<dbReference type="SUPFAM" id="SSF53244">
    <property type="entry name" value="MurD-like peptide ligases, peptide-binding domain"/>
    <property type="match status" value="1"/>
</dbReference>
<evidence type="ECO:0000256" key="1">
    <source>
        <dbReference type="ARBA" id="ARBA00001946"/>
    </source>
</evidence>
<name>A0A916Q7X7_9FIRM</name>
<dbReference type="FunFam" id="3.40.1190.10:FF:000011">
    <property type="entry name" value="Folylpolyglutamate synthase/dihydrofolate synthase"/>
    <property type="match status" value="1"/>
</dbReference>
<comment type="catalytic activity">
    <reaction evidence="10">
        <text>(6S)-5,6,7,8-tetrahydrofolyl-(gamma-L-Glu)(n) + L-glutamate + ATP = (6S)-5,6,7,8-tetrahydrofolyl-(gamma-L-Glu)(n+1) + ADP + phosphate + H(+)</text>
        <dbReference type="Rhea" id="RHEA:10580"/>
        <dbReference type="Rhea" id="RHEA-COMP:14738"/>
        <dbReference type="Rhea" id="RHEA-COMP:14740"/>
        <dbReference type="ChEBI" id="CHEBI:15378"/>
        <dbReference type="ChEBI" id="CHEBI:29985"/>
        <dbReference type="ChEBI" id="CHEBI:30616"/>
        <dbReference type="ChEBI" id="CHEBI:43474"/>
        <dbReference type="ChEBI" id="CHEBI:141005"/>
        <dbReference type="ChEBI" id="CHEBI:456216"/>
        <dbReference type="EC" id="6.3.2.17"/>
    </reaction>
</comment>
<evidence type="ECO:0000259" key="13">
    <source>
        <dbReference type="Pfam" id="PF08245"/>
    </source>
</evidence>
<evidence type="ECO:0000256" key="11">
    <source>
        <dbReference type="PIRNR" id="PIRNR001563"/>
    </source>
</evidence>
<feature type="domain" description="Mur ligase C-terminal" evidence="12">
    <location>
        <begin position="297"/>
        <end position="416"/>
    </location>
</feature>
<dbReference type="PIRSF" id="PIRSF001563">
    <property type="entry name" value="Folylpolyglu_synth"/>
    <property type="match status" value="1"/>
</dbReference>
<evidence type="ECO:0000256" key="6">
    <source>
        <dbReference type="ARBA" id="ARBA00022741"/>
    </source>
</evidence>
<dbReference type="GO" id="GO:0046872">
    <property type="term" value="F:metal ion binding"/>
    <property type="evidence" value="ECO:0007669"/>
    <property type="project" value="UniProtKB-KW"/>
</dbReference>
<comment type="caution">
    <text evidence="14">The sequence shown here is derived from an EMBL/GenBank/DDBJ whole genome shotgun (WGS) entry which is preliminary data.</text>
</comment>
<keyword evidence="7 11" id="KW-0067">ATP-binding</keyword>
<dbReference type="Gene3D" id="3.40.1190.10">
    <property type="entry name" value="Mur-like, catalytic domain"/>
    <property type="match status" value="1"/>
</dbReference>
<dbReference type="PANTHER" id="PTHR11136:SF0">
    <property type="entry name" value="DIHYDROFOLATE SYNTHETASE-RELATED"/>
    <property type="match status" value="1"/>
</dbReference>
<evidence type="ECO:0000256" key="3">
    <source>
        <dbReference type="ARBA" id="ARBA00013025"/>
    </source>
</evidence>
<evidence type="ECO:0000256" key="5">
    <source>
        <dbReference type="ARBA" id="ARBA00022723"/>
    </source>
</evidence>
<evidence type="ECO:0000256" key="10">
    <source>
        <dbReference type="ARBA" id="ARBA00047493"/>
    </source>
</evidence>
<dbReference type="PANTHER" id="PTHR11136">
    <property type="entry name" value="FOLYLPOLYGLUTAMATE SYNTHASE-RELATED"/>
    <property type="match status" value="1"/>
</dbReference>
<keyword evidence="4 11" id="KW-0436">Ligase</keyword>
<dbReference type="SUPFAM" id="SSF53623">
    <property type="entry name" value="MurD-like peptide ligases, catalytic domain"/>
    <property type="match status" value="1"/>
</dbReference>
<dbReference type="EC" id="6.3.2.17" evidence="3"/>
<dbReference type="InterPro" id="IPR036565">
    <property type="entry name" value="Mur-like_cat_sf"/>
</dbReference>
<dbReference type="AlphaFoldDB" id="A0A916Q7X7"/>
<dbReference type="Proteomes" id="UP000613208">
    <property type="component" value="Unassembled WGS sequence"/>
</dbReference>
<dbReference type="Pfam" id="PF02875">
    <property type="entry name" value="Mur_ligase_C"/>
    <property type="match status" value="1"/>
</dbReference>
<dbReference type="RefSeq" id="WP_201310022.1">
    <property type="nucleotide sequence ID" value="NZ_BLYI01000013.1"/>
</dbReference>
<evidence type="ECO:0000256" key="2">
    <source>
        <dbReference type="ARBA" id="ARBA00008276"/>
    </source>
</evidence>
<proteinExistence type="inferred from homology"/>
<accession>A0A916Q7X7</accession>
<reference evidence="14" key="1">
    <citation type="submission" date="2020-06" db="EMBL/GenBank/DDBJ databases">
        <title>Characterization of fructooligosaccharide metabolism and fructooligosaccharide-degrading enzymes in human commensal butyrate producers.</title>
        <authorList>
            <person name="Tanno H."/>
            <person name="Fujii T."/>
            <person name="Hirano K."/>
            <person name="Maeno S."/>
            <person name="Tonozuka T."/>
            <person name="Sakamoto M."/>
            <person name="Ohkuma M."/>
            <person name="Tochio T."/>
            <person name="Endo A."/>
        </authorList>
    </citation>
    <scope>NUCLEOTIDE SEQUENCE</scope>
    <source>
        <strain evidence="14">JCM 17466</strain>
    </source>
</reference>
<dbReference type="Pfam" id="PF08245">
    <property type="entry name" value="Mur_ligase_M"/>
    <property type="match status" value="1"/>
</dbReference>
<keyword evidence="5" id="KW-0479">Metal-binding</keyword>
<keyword evidence="8" id="KW-0460">Magnesium</keyword>
<evidence type="ECO:0000313" key="14">
    <source>
        <dbReference type="EMBL" id="GFO84275.1"/>
    </source>
</evidence>
<dbReference type="GO" id="GO:0005737">
    <property type="term" value="C:cytoplasm"/>
    <property type="evidence" value="ECO:0007669"/>
    <property type="project" value="TreeGrafter"/>
</dbReference>
<gene>
    <name evidence="14" type="primary">folC_1</name>
    <name evidence="14" type="ORF">ANBU17_06220</name>
</gene>
<dbReference type="PROSITE" id="PS01012">
    <property type="entry name" value="FOLYLPOLYGLU_SYNT_2"/>
    <property type="match status" value="1"/>
</dbReference>
<dbReference type="InterPro" id="IPR013221">
    <property type="entry name" value="Mur_ligase_cen"/>
</dbReference>
<dbReference type="EMBL" id="BLYI01000013">
    <property type="protein sequence ID" value="GFO84275.1"/>
    <property type="molecule type" value="Genomic_DNA"/>
</dbReference>
<dbReference type="InterPro" id="IPR004101">
    <property type="entry name" value="Mur_ligase_C"/>
</dbReference>
<comment type="cofactor">
    <cofactor evidence="1">
        <name>Mg(2+)</name>
        <dbReference type="ChEBI" id="CHEBI:18420"/>
    </cofactor>
</comment>
<dbReference type="InterPro" id="IPR001645">
    <property type="entry name" value="Folylpolyglutamate_synth"/>
</dbReference>
<evidence type="ECO:0000256" key="7">
    <source>
        <dbReference type="ARBA" id="ARBA00022840"/>
    </source>
</evidence>
<evidence type="ECO:0000256" key="4">
    <source>
        <dbReference type="ARBA" id="ARBA00022598"/>
    </source>
</evidence>
<feature type="domain" description="Mur ligase central" evidence="13">
    <location>
        <begin position="44"/>
        <end position="271"/>
    </location>
</feature>
<keyword evidence="15" id="KW-1185">Reference proteome</keyword>
<protein>
    <recommendedName>
        <fullName evidence="3">tetrahydrofolate synthase</fullName>
        <ecNumber evidence="3">6.3.2.17</ecNumber>
    </recommendedName>
    <alternativeName>
        <fullName evidence="9">Tetrahydrofolylpolyglutamate synthase</fullName>
    </alternativeName>
</protein>